<proteinExistence type="predicted"/>
<dbReference type="InterPro" id="IPR050523">
    <property type="entry name" value="AKR_Detox_Biosynth"/>
</dbReference>
<dbReference type="PANTHER" id="PTHR43364:SF1">
    <property type="entry name" value="OXIDOREDUCTASE YDHF"/>
    <property type="match status" value="1"/>
</dbReference>
<evidence type="ECO:0000259" key="1">
    <source>
        <dbReference type="Pfam" id="PF00248"/>
    </source>
</evidence>
<sequence length="313" mass="34773">MQKVSLGDSKLQSSRLAYGCWRVARTGDIQQDLKTTREAVTAALDSGYTLFDHADIYCHGRAESAFGEVLRENPKLRKKMIIATKCGIRFCDEPPGAPARYDFTAEHIIRSCEQSLQRLHVEYIDLYQLHRPDYLMDVDEVAVAFASLHKSGKVREFGVSNFRPSQLSMLQRAVQQKVEKNIITNQVEISLAQLAAFEDGTLDQCQAMNITPLAWSPLAGGLLSDGATEILPGQKSYKPAPIVEAIDALAKERNTSRTTIAIAWLLKHPTKIIPIIGSTSPERIRAAAAAAEIELTREEWYRLLIAARGEPLP</sequence>
<dbReference type="RefSeq" id="WP_006979939.1">
    <property type="nucleotide sequence ID" value="NZ_ABVL01000006.1"/>
</dbReference>
<dbReference type="Proteomes" id="UP000005824">
    <property type="component" value="Unassembled WGS sequence"/>
</dbReference>
<name>B4D113_9BACT</name>
<evidence type="ECO:0000313" key="2">
    <source>
        <dbReference type="EMBL" id="EDY20025.1"/>
    </source>
</evidence>
<dbReference type="GO" id="GO:0005829">
    <property type="term" value="C:cytosol"/>
    <property type="evidence" value="ECO:0007669"/>
    <property type="project" value="TreeGrafter"/>
</dbReference>
<dbReference type="InterPro" id="IPR023210">
    <property type="entry name" value="NADP_OxRdtase_dom"/>
</dbReference>
<dbReference type="eggNOG" id="COG4989">
    <property type="taxonomic scope" value="Bacteria"/>
</dbReference>
<feature type="domain" description="NADP-dependent oxidoreductase" evidence="1">
    <location>
        <begin position="15"/>
        <end position="302"/>
    </location>
</feature>
<dbReference type="Gene3D" id="3.20.20.100">
    <property type="entry name" value="NADP-dependent oxidoreductase domain"/>
    <property type="match status" value="1"/>
</dbReference>
<dbReference type="STRING" id="497964.CfE428DRAFT_2614"/>
<reference evidence="2 3" key="1">
    <citation type="journal article" date="2011" name="J. Bacteriol.">
        <title>Genome sequence of Chthoniobacter flavus Ellin428, an aerobic heterotrophic soil bacterium.</title>
        <authorList>
            <person name="Kant R."/>
            <person name="van Passel M.W."/>
            <person name="Palva A."/>
            <person name="Lucas S."/>
            <person name="Lapidus A."/>
            <person name="Glavina Del Rio T."/>
            <person name="Dalin E."/>
            <person name="Tice H."/>
            <person name="Bruce D."/>
            <person name="Goodwin L."/>
            <person name="Pitluck S."/>
            <person name="Larimer F.W."/>
            <person name="Land M.L."/>
            <person name="Hauser L."/>
            <person name="Sangwan P."/>
            <person name="de Vos W.M."/>
            <person name="Janssen P.H."/>
            <person name="Smidt H."/>
        </authorList>
    </citation>
    <scope>NUCLEOTIDE SEQUENCE [LARGE SCALE GENOMIC DNA]</scope>
    <source>
        <strain evidence="2 3">Ellin428</strain>
    </source>
</reference>
<protein>
    <submittedName>
        <fullName evidence="2">Aldo/keto reductase</fullName>
    </submittedName>
</protein>
<dbReference type="Pfam" id="PF00248">
    <property type="entry name" value="Aldo_ket_red"/>
    <property type="match status" value="1"/>
</dbReference>
<dbReference type="SUPFAM" id="SSF51430">
    <property type="entry name" value="NAD(P)-linked oxidoreductase"/>
    <property type="match status" value="1"/>
</dbReference>
<dbReference type="PANTHER" id="PTHR43364">
    <property type="entry name" value="NADH-SPECIFIC METHYLGLYOXAL REDUCTASE-RELATED"/>
    <property type="match status" value="1"/>
</dbReference>
<dbReference type="InParanoid" id="B4D113"/>
<dbReference type="CDD" id="cd19092">
    <property type="entry name" value="AKR_BsYcsN_EcYdhF-like"/>
    <property type="match status" value="1"/>
</dbReference>
<dbReference type="AlphaFoldDB" id="B4D113"/>
<comment type="caution">
    <text evidence="2">The sequence shown here is derived from an EMBL/GenBank/DDBJ whole genome shotgun (WGS) entry which is preliminary data.</text>
</comment>
<gene>
    <name evidence="2" type="ORF">CfE428DRAFT_2614</name>
</gene>
<dbReference type="InterPro" id="IPR036812">
    <property type="entry name" value="NAD(P)_OxRdtase_dom_sf"/>
</dbReference>
<keyword evidence="3" id="KW-1185">Reference proteome</keyword>
<organism evidence="2 3">
    <name type="scientific">Chthoniobacter flavus Ellin428</name>
    <dbReference type="NCBI Taxonomy" id="497964"/>
    <lineage>
        <taxon>Bacteria</taxon>
        <taxon>Pseudomonadati</taxon>
        <taxon>Verrucomicrobiota</taxon>
        <taxon>Spartobacteria</taxon>
        <taxon>Chthoniobacterales</taxon>
        <taxon>Chthoniobacteraceae</taxon>
        <taxon>Chthoniobacter</taxon>
    </lineage>
</organism>
<dbReference type="FunCoup" id="B4D113">
    <property type="interactions" value="12"/>
</dbReference>
<accession>B4D113</accession>
<dbReference type="EMBL" id="ABVL01000006">
    <property type="protein sequence ID" value="EDY20025.1"/>
    <property type="molecule type" value="Genomic_DNA"/>
</dbReference>
<evidence type="ECO:0000313" key="3">
    <source>
        <dbReference type="Proteomes" id="UP000005824"/>
    </source>
</evidence>